<reference evidence="6 7" key="1">
    <citation type="submission" date="2015-09" db="EMBL/GenBank/DDBJ databases">
        <title>Draft genome of the parasitic nematode Teladorsagia circumcincta isolate WARC Sus (inbred).</title>
        <authorList>
            <person name="Mitreva M."/>
        </authorList>
    </citation>
    <scope>NUCLEOTIDE SEQUENCE [LARGE SCALE GENOMIC DNA]</scope>
    <source>
        <strain evidence="6 7">S</strain>
    </source>
</reference>
<dbReference type="GO" id="GO:0004222">
    <property type="term" value="F:metalloendopeptidase activity"/>
    <property type="evidence" value="ECO:0007669"/>
    <property type="project" value="UniProtKB-UniRule"/>
</dbReference>
<keyword evidence="2 3" id="KW-0862">Zinc</keyword>
<feature type="region of interest" description="Disordered" evidence="4">
    <location>
        <begin position="164"/>
        <end position="201"/>
    </location>
</feature>
<feature type="domain" description="Peptidase M12A" evidence="5">
    <location>
        <begin position="85"/>
        <end position="143"/>
    </location>
</feature>
<feature type="compositionally biased region" description="Acidic residues" evidence="4">
    <location>
        <begin position="181"/>
        <end position="201"/>
    </location>
</feature>
<evidence type="ECO:0000256" key="3">
    <source>
        <dbReference type="RuleBase" id="RU361183"/>
    </source>
</evidence>
<dbReference type="PANTHER" id="PTHR10127">
    <property type="entry name" value="DISCOIDIN, CUB, EGF, LAMININ , AND ZINC METALLOPROTEASE DOMAIN CONTAINING"/>
    <property type="match status" value="1"/>
</dbReference>
<feature type="active site" evidence="2">
    <location>
        <position position="115"/>
    </location>
</feature>
<keyword evidence="7" id="KW-1185">Reference proteome</keyword>
<proteinExistence type="predicted"/>
<dbReference type="PRINTS" id="PR00480">
    <property type="entry name" value="ASTACIN"/>
</dbReference>
<keyword evidence="1" id="KW-1015">Disulfide bond</keyword>
<evidence type="ECO:0000256" key="1">
    <source>
        <dbReference type="ARBA" id="ARBA00023157"/>
    </source>
</evidence>
<sequence length="218" mass="24644">MRKAKRTKGLIEDVNTKSGVADKLFQGDMLLSKEQLEKIVKSSVSRPKRQAPNDKTYPGKRWTHIVNYTLDRNLAADMILVYKHNGCWAEVGRHEGWQLISLGEACDTVGTAAHEIGHALGFSHTHARHDRDEFITIIKENINVAETYSEGCVEGGVEIKTHADQRRTGYSESKGGLVGQLEDEDHENGEDSGSEDDTDYQYYEEEFVPVVKLKYRYV</sequence>
<evidence type="ECO:0000259" key="5">
    <source>
        <dbReference type="PROSITE" id="PS51864"/>
    </source>
</evidence>
<organism evidence="6 7">
    <name type="scientific">Teladorsagia circumcincta</name>
    <name type="common">Brown stomach worm</name>
    <name type="synonym">Ostertagia circumcincta</name>
    <dbReference type="NCBI Taxonomy" id="45464"/>
    <lineage>
        <taxon>Eukaryota</taxon>
        <taxon>Metazoa</taxon>
        <taxon>Ecdysozoa</taxon>
        <taxon>Nematoda</taxon>
        <taxon>Chromadorea</taxon>
        <taxon>Rhabditida</taxon>
        <taxon>Rhabditina</taxon>
        <taxon>Rhabditomorpha</taxon>
        <taxon>Strongyloidea</taxon>
        <taxon>Trichostrongylidae</taxon>
        <taxon>Teladorsagia</taxon>
    </lineage>
</organism>
<evidence type="ECO:0000256" key="2">
    <source>
        <dbReference type="PROSITE-ProRule" id="PRU01211"/>
    </source>
</evidence>
<dbReference type="Pfam" id="PF01400">
    <property type="entry name" value="Astacin"/>
    <property type="match status" value="1"/>
</dbReference>
<dbReference type="EMBL" id="KZ345774">
    <property type="protein sequence ID" value="PIO72082.1"/>
    <property type="molecule type" value="Genomic_DNA"/>
</dbReference>
<name>A0A2G9UQV5_TELCI</name>
<evidence type="ECO:0000256" key="4">
    <source>
        <dbReference type="SAM" id="MobiDB-lite"/>
    </source>
</evidence>
<dbReference type="EC" id="3.4.24.-" evidence="3"/>
<protein>
    <recommendedName>
        <fullName evidence="3">Metalloendopeptidase</fullName>
        <ecNumber evidence="3">3.4.24.-</ecNumber>
    </recommendedName>
</protein>
<comment type="cofactor">
    <cofactor evidence="2 3">
        <name>Zn(2+)</name>
        <dbReference type="ChEBI" id="CHEBI:29105"/>
    </cofactor>
    <text evidence="2 3">Binds 1 zinc ion per subunit.</text>
</comment>
<dbReference type="Proteomes" id="UP000230423">
    <property type="component" value="Unassembled WGS sequence"/>
</dbReference>
<feature type="binding site" evidence="2">
    <location>
        <position position="124"/>
    </location>
    <ligand>
        <name>Zn(2+)</name>
        <dbReference type="ChEBI" id="CHEBI:29105"/>
        <note>catalytic</note>
    </ligand>
</feature>
<keyword evidence="2 3" id="KW-0645">Protease</keyword>
<accession>A0A2G9UQV5</accession>
<feature type="binding site" evidence="2">
    <location>
        <position position="114"/>
    </location>
    <ligand>
        <name>Zn(2+)</name>
        <dbReference type="ChEBI" id="CHEBI:29105"/>
        <note>catalytic</note>
    </ligand>
</feature>
<keyword evidence="2 3" id="KW-0479">Metal-binding</keyword>
<evidence type="ECO:0000313" key="6">
    <source>
        <dbReference type="EMBL" id="PIO72082.1"/>
    </source>
</evidence>
<keyword evidence="2 3" id="KW-0482">Metalloprotease</keyword>
<dbReference type="Gene3D" id="3.40.390.10">
    <property type="entry name" value="Collagenase (Catalytic Domain)"/>
    <property type="match status" value="1"/>
</dbReference>
<dbReference type="SMART" id="SM00235">
    <property type="entry name" value="ZnMc"/>
    <property type="match status" value="1"/>
</dbReference>
<dbReference type="AlphaFoldDB" id="A0A2G9UQV5"/>
<dbReference type="PROSITE" id="PS51864">
    <property type="entry name" value="ASTACIN"/>
    <property type="match status" value="1"/>
</dbReference>
<comment type="caution">
    <text evidence="2">Lacks conserved residue(s) required for the propagation of feature annotation.</text>
</comment>
<dbReference type="PANTHER" id="PTHR10127:SF850">
    <property type="entry name" value="METALLOENDOPEPTIDASE"/>
    <property type="match status" value="1"/>
</dbReference>
<dbReference type="GO" id="GO:0006508">
    <property type="term" value="P:proteolysis"/>
    <property type="evidence" value="ECO:0007669"/>
    <property type="project" value="UniProtKB-KW"/>
</dbReference>
<dbReference type="InterPro" id="IPR006026">
    <property type="entry name" value="Peptidase_Metallo"/>
</dbReference>
<dbReference type="SUPFAM" id="SSF55486">
    <property type="entry name" value="Metalloproteases ('zincins'), catalytic domain"/>
    <property type="match status" value="1"/>
</dbReference>
<evidence type="ECO:0000313" key="7">
    <source>
        <dbReference type="Proteomes" id="UP000230423"/>
    </source>
</evidence>
<dbReference type="InterPro" id="IPR024079">
    <property type="entry name" value="MetalloPept_cat_dom_sf"/>
</dbReference>
<gene>
    <name evidence="6" type="ORF">TELCIR_06002</name>
</gene>
<keyword evidence="2 3" id="KW-0378">Hydrolase</keyword>
<feature type="binding site" evidence="2">
    <location>
        <position position="118"/>
    </location>
    <ligand>
        <name>Zn(2+)</name>
        <dbReference type="ChEBI" id="CHEBI:29105"/>
        <note>catalytic</note>
    </ligand>
</feature>
<dbReference type="OrthoDB" id="5851760at2759"/>
<dbReference type="InterPro" id="IPR001506">
    <property type="entry name" value="Peptidase_M12A"/>
</dbReference>
<dbReference type="GO" id="GO:0008270">
    <property type="term" value="F:zinc ion binding"/>
    <property type="evidence" value="ECO:0007669"/>
    <property type="project" value="UniProtKB-UniRule"/>
</dbReference>